<name>A0A126ZYT1_9MICC</name>
<feature type="signal peptide" evidence="1">
    <location>
        <begin position="1"/>
        <end position="19"/>
    </location>
</feature>
<dbReference type="Proteomes" id="UP000070134">
    <property type="component" value="Chromosome"/>
</dbReference>
<dbReference type="AlphaFoldDB" id="A0A126ZYT1"/>
<evidence type="ECO:0000256" key="1">
    <source>
        <dbReference type="SAM" id="SignalP"/>
    </source>
</evidence>
<accession>A0A126ZYT1</accession>
<keyword evidence="3" id="KW-1185">Reference proteome</keyword>
<dbReference type="EMBL" id="CP014518">
    <property type="protein sequence ID" value="AMM31724.1"/>
    <property type="molecule type" value="Genomic_DNA"/>
</dbReference>
<protein>
    <recommendedName>
        <fullName evidence="4">Lipoprotein</fullName>
    </recommendedName>
</protein>
<keyword evidence="1" id="KW-0732">Signal</keyword>
<organism evidence="2 3">
    <name type="scientific">Sinomonas atrocyanea</name>
    <dbReference type="NCBI Taxonomy" id="37927"/>
    <lineage>
        <taxon>Bacteria</taxon>
        <taxon>Bacillati</taxon>
        <taxon>Actinomycetota</taxon>
        <taxon>Actinomycetes</taxon>
        <taxon>Micrococcales</taxon>
        <taxon>Micrococcaceae</taxon>
        <taxon>Sinomonas</taxon>
    </lineage>
</organism>
<reference evidence="2 3" key="1">
    <citation type="submission" date="2016-02" db="EMBL/GenBank/DDBJ databases">
        <title>Complete genome of Sinomonas atrocyanea KCTC 3377.</title>
        <authorList>
            <person name="Kim K.M."/>
        </authorList>
    </citation>
    <scope>NUCLEOTIDE SEQUENCE [LARGE SCALE GENOMIC DNA]</scope>
    <source>
        <strain evidence="2 3">KCTC 3377</strain>
    </source>
</reference>
<sequence precursor="true">MLVPALLTAAALGLSGCSAQLSTKDSCAQYQSIEKNVSTLGGTPSSSQVSGVASQMGTLAQKASDDVKKDIAAIAEGLEGYANGDQSALSTSKVSGAVSHLHTVCSAG</sequence>
<evidence type="ECO:0000313" key="3">
    <source>
        <dbReference type="Proteomes" id="UP000070134"/>
    </source>
</evidence>
<gene>
    <name evidence="2" type="ORF">SA2016_1040</name>
</gene>
<dbReference type="KEGG" id="satk:SA2016_1040"/>
<proteinExistence type="predicted"/>
<evidence type="ECO:0000313" key="2">
    <source>
        <dbReference type="EMBL" id="AMM31724.1"/>
    </source>
</evidence>
<feature type="chain" id="PRO_5038879946" description="Lipoprotein" evidence="1">
    <location>
        <begin position="20"/>
        <end position="108"/>
    </location>
</feature>
<evidence type="ECO:0008006" key="4">
    <source>
        <dbReference type="Google" id="ProtNLM"/>
    </source>
</evidence>